<name>A0A1F6DFE5_9BACT</name>
<evidence type="ECO:0000256" key="1">
    <source>
        <dbReference type="ARBA" id="ARBA00022722"/>
    </source>
</evidence>
<evidence type="ECO:0000313" key="7">
    <source>
        <dbReference type="Proteomes" id="UP000176377"/>
    </source>
</evidence>
<dbReference type="PROSITE" id="PS01123">
    <property type="entry name" value="TNASE_1"/>
    <property type="match status" value="1"/>
</dbReference>
<organism evidence="6 7">
    <name type="scientific">Candidatus Kaiserbacteria bacterium RIFCSPHIGHO2_01_FULL_56_24</name>
    <dbReference type="NCBI Taxonomy" id="1798487"/>
    <lineage>
        <taxon>Bacteria</taxon>
        <taxon>Candidatus Kaiseribacteriota</taxon>
    </lineage>
</organism>
<keyword evidence="1" id="KW-0540">Nuclease</keyword>
<comment type="caution">
    <text evidence="6">The sequence shown here is derived from an EMBL/GenBank/DDBJ whole genome shotgun (WGS) entry which is preliminary data.</text>
</comment>
<feature type="domain" description="TNase-like" evidence="5">
    <location>
        <begin position="61"/>
        <end position="189"/>
    </location>
</feature>
<dbReference type="InterPro" id="IPR002071">
    <property type="entry name" value="Thermonucl_AS"/>
</dbReference>
<dbReference type="EMBL" id="MFLA01000013">
    <property type="protein sequence ID" value="OGG60149.1"/>
    <property type="molecule type" value="Genomic_DNA"/>
</dbReference>
<dbReference type="PANTHER" id="PTHR12302">
    <property type="entry name" value="EBNA2 BINDING PROTEIN P100"/>
    <property type="match status" value="1"/>
</dbReference>
<gene>
    <name evidence="6" type="ORF">A2765_01100</name>
</gene>
<evidence type="ECO:0000256" key="2">
    <source>
        <dbReference type="ARBA" id="ARBA00022759"/>
    </source>
</evidence>
<evidence type="ECO:0000313" key="6">
    <source>
        <dbReference type="EMBL" id="OGG60149.1"/>
    </source>
</evidence>
<protein>
    <recommendedName>
        <fullName evidence="5">TNase-like domain-containing protein</fullName>
    </recommendedName>
</protein>
<dbReference type="Gene3D" id="2.40.50.90">
    <property type="match status" value="1"/>
</dbReference>
<keyword evidence="2" id="KW-0255">Endonuclease</keyword>
<evidence type="ECO:0000259" key="5">
    <source>
        <dbReference type="PROSITE" id="PS50830"/>
    </source>
</evidence>
<dbReference type="GO" id="GO:0003676">
    <property type="term" value="F:nucleic acid binding"/>
    <property type="evidence" value="ECO:0007669"/>
    <property type="project" value="InterPro"/>
</dbReference>
<dbReference type="InterPro" id="IPR035437">
    <property type="entry name" value="SNase_OB-fold_sf"/>
</dbReference>
<evidence type="ECO:0000256" key="3">
    <source>
        <dbReference type="ARBA" id="ARBA00022801"/>
    </source>
</evidence>
<accession>A0A1F6DFE5</accession>
<sequence>MQVSFTHLVGGLVALVFIIAGAFTVGSRWHADAGSNTAAAAASSQAAAEEAPPAGAPLYAVTRIVDGDTIVVHIDGKDESLRLIGVDTPEINDSRTAVQCFGKEASEYTKSILTGKKVRIEKDESQGERDKYKRLLAYVFREDGLFVNKSLVAEGYGHEYTYDTPYKYQTQFKAAEVMAREEEKGLWASDACPTPAPKRASKSPSASKQTAPTAVTPVQEPAAQPAAAPQPTPLPQTQAQPKSQTPPPAPAPMPEPTPPPPAPQSSFDTSNYTCSANTYNCTDFKTQAQAQAVYDKCGGVSNDVHKLDKNKDGHPCDSLP</sequence>
<feature type="compositionally biased region" description="Pro residues" evidence="4">
    <location>
        <begin position="244"/>
        <end position="263"/>
    </location>
</feature>
<dbReference type="GO" id="GO:0004519">
    <property type="term" value="F:endonuclease activity"/>
    <property type="evidence" value="ECO:0007669"/>
    <property type="project" value="UniProtKB-KW"/>
</dbReference>
<keyword evidence="3" id="KW-0378">Hydrolase</keyword>
<evidence type="ECO:0000256" key="4">
    <source>
        <dbReference type="SAM" id="MobiDB-lite"/>
    </source>
</evidence>
<feature type="compositionally biased region" description="Low complexity" evidence="4">
    <location>
        <begin position="202"/>
        <end position="227"/>
    </location>
</feature>
<dbReference type="SUPFAM" id="SSF50199">
    <property type="entry name" value="Staphylococcal nuclease"/>
    <property type="match status" value="1"/>
</dbReference>
<proteinExistence type="predicted"/>
<feature type="region of interest" description="Disordered" evidence="4">
    <location>
        <begin position="301"/>
        <end position="320"/>
    </location>
</feature>
<reference evidence="6 7" key="1">
    <citation type="journal article" date="2016" name="Nat. Commun.">
        <title>Thousands of microbial genomes shed light on interconnected biogeochemical processes in an aquifer system.</title>
        <authorList>
            <person name="Anantharaman K."/>
            <person name="Brown C.T."/>
            <person name="Hug L.A."/>
            <person name="Sharon I."/>
            <person name="Castelle C.J."/>
            <person name="Probst A.J."/>
            <person name="Thomas B.C."/>
            <person name="Singh A."/>
            <person name="Wilkins M.J."/>
            <person name="Karaoz U."/>
            <person name="Brodie E.L."/>
            <person name="Williams K.H."/>
            <person name="Hubbard S.S."/>
            <person name="Banfield J.F."/>
        </authorList>
    </citation>
    <scope>NUCLEOTIDE SEQUENCE [LARGE SCALE GENOMIC DNA]</scope>
</reference>
<feature type="compositionally biased region" description="Basic and acidic residues" evidence="4">
    <location>
        <begin position="303"/>
        <end position="320"/>
    </location>
</feature>
<dbReference type="Proteomes" id="UP000176377">
    <property type="component" value="Unassembled WGS sequence"/>
</dbReference>
<feature type="region of interest" description="Disordered" evidence="4">
    <location>
        <begin position="186"/>
        <end position="270"/>
    </location>
</feature>
<dbReference type="SMART" id="SM00318">
    <property type="entry name" value="SNc"/>
    <property type="match status" value="1"/>
</dbReference>
<dbReference type="AlphaFoldDB" id="A0A1F6DFE5"/>
<dbReference type="PROSITE" id="PS50830">
    <property type="entry name" value="TNASE_3"/>
    <property type="match status" value="1"/>
</dbReference>
<dbReference type="Pfam" id="PF00565">
    <property type="entry name" value="SNase"/>
    <property type="match status" value="1"/>
</dbReference>
<dbReference type="PANTHER" id="PTHR12302:SF3">
    <property type="entry name" value="SERINE_THREONINE-PROTEIN KINASE 31"/>
    <property type="match status" value="1"/>
</dbReference>
<dbReference type="InterPro" id="IPR016071">
    <property type="entry name" value="Staphylococal_nuclease_OB-fold"/>
</dbReference>
<dbReference type="GO" id="GO:0016787">
    <property type="term" value="F:hydrolase activity"/>
    <property type="evidence" value="ECO:0007669"/>
    <property type="project" value="UniProtKB-KW"/>
</dbReference>